<keyword evidence="1" id="KW-0812">Transmembrane</keyword>
<comment type="caution">
    <text evidence="2">The sequence shown here is derived from an EMBL/GenBank/DDBJ whole genome shotgun (WGS) entry which is preliminary data.</text>
</comment>
<keyword evidence="1" id="KW-1133">Transmembrane helix</keyword>
<feature type="transmembrane region" description="Helical" evidence="1">
    <location>
        <begin position="20"/>
        <end position="43"/>
    </location>
</feature>
<name>A0A7W9GGY2_9ACTN</name>
<proteinExistence type="predicted"/>
<accession>A0A7W9GGY2</accession>
<reference evidence="2 3" key="1">
    <citation type="submission" date="2020-08" db="EMBL/GenBank/DDBJ databases">
        <title>Sequencing the genomes of 1000 actinobacteria strains.</title>
        <authorList>
            <person name="Klenk H.-P."/>
        </authorList>
    </citation>
    <scope>NUCLEOTIDE SEQUENCE [LARGE SCALE GENOMIC DNA]</scope>
    <source>
        <strain evidence="2 3">DSM 45507</strain>
    </source>
</reference>
<dbReference type="EMBL" id="JACHMB010000001">
    <property type="protein sequence ID" value="MBB5783634.1"/>
    <property type="molecule type" value="Genomic_DNA"/>
</dbReference>
<organism evidence="2 3">
    <name type="scientific">Nonomuraea jabiensis</name>
    <dbReference type="NCBI Taxonomy" id="882448"/>
    <lineage>
        <taxon>Bacteria</taxon>
        <taxon>Bacillati</taxon>
        <taxon>Actinomycetota</taxon>
        <taxon>Actinomycetes</taxon>
        <taxon>Streptosporangiales</taxon>
        <taxon>Streptosporangiaceae</taxon>
        <taxon>Nonomuraea</taxon>
    </lineage>
</organism>
<keyword evidence="3" id="KW-1185">Reference proteome</keyword>
<evidence type="ECO:0000313" key="2">
    <source>
        <dbReference type="EMBL" id="MBB5783634.1"/>
    </source>
</evidence>
<dbReference type="Proteomes" id="UP000579153">
    <property type="component" value="Unassembled WGS sequence"/>
</dbReference>
<keyword evidence="1" id="KW-0472">Membrane</keyword>
<gene>
    <name evidence="2" type="ORF">HD596_010390</name>
</gene>
<feature type="transmembrane region" description="Helical" evidence="1">
    <location>
        <begin position="102"/>
        <end position="124"/>
    </location>
</feature>
<evidence type="ECO:0000256" key="1">
    <source>
        <dbReference type="SAM" id="Phobius"/>
    </source>
</evidence>
<dbReference type="RefSeq" id="WP_185076650.1">
    <property type="nucleotide sequence ID" value="NZ_JACHMB010000001.1"/>
</dbReference>
<sequence length="153" mass="16132">MDLSKPGTPSVAQRLPERVVVAGVVGAFLPFLHFGWALLGSALADPSRCGHFGCLGPFAEAWEMGRWLVPVLAWPLLGLLRVRPAWHVALVAPLFLVPLWELSAGPVGLFGVLSTVLAYPFAALVTAPGASRRQRGLSVALFLLLCGALALSG</sequence>
<dbReference type="AlphaFoldDB" id="A0A7W9GGY2"/>
<protein>
    <submittedName>
        <fullName evidence="2">Uncharacterized protein</fullName>
    </submittedName>
</protein>
<evidence type="ECO:0000313" key="3">
    <source>
        <dbReference type="Proteomes" id="UP000579153"/>
    </source>
</evidence>